<proteinExistence type="predicted"/>
<feature type="signal peptide" evidence="2">
    <location>
        <begin position="1"/>
        <end position="22"/>
    </location>
</feature>
<name>A0ABW5QKR9_9HYPH</name>
<reference evidence="4" key="1">
    <citation type="journal article" date="2019" name="Int. J. Syst. Evol. Microbiol.">
        <title>The Global Catalogue of Microorganisms (GCM) 10K type strain sequencing project: providing services to taxonomists for standard genome sequencing and annotation.</title>
        <authorList>
            <consortium name="The Broad Institute Genomics Platform"/>
            <consortium name="The Broad Institute Genome Sequencing Center for Infectious Disease"/>
            <person name="Wu L."/>
            <person name="Ma J."/>
        </authorList>
    </citation>
    <scope>NUCLEOTIDE SEQUENCE [LARGE SCALE GENOMIC DNA]</scope>
    <source>
        <strain evidence="4">CCM 7427</strain>
    </source>
</reference>
<feature type="chain" id="PRO_5046991601" evidence="2">
    <location>
        <begin position="23"/>
        <end position="185"/>
    </location>
</feature>
<keyword evidence="4" id="KW-1185">Reference proteome</keyword>
<evidence type="ECO:0000313" key="4">
    <source>
        <dbReference type="Proteomes" id="UP001597521"/>
    </source>
</evidence>
<evidence type="ECO:0000256" key="1">
    <source>
        <dbReference type="SAM" id="MobiDB-lite"/>
    </source>
</evidence>
<feature type="region of interest" description="Disordered" evidence="1">
    <location>
        <begin position="159"/>
        <end position="185"/>
    </location>
</feature>
<sequence length="185" mass="19755">MGPYRAAALSFLLLTAPSLAQAPGWHYSPLPGEGDRATLGCDRDSTPNDYACLAVRCEDDYSVGVHVHTSRHPDDLGTWETTLDRENKQVVAEPSEAPYGGRIVEEADWLLQGLRHGTFVYLRHADDEGGGFRFIDLTGSLFAINAALAWCAPRVPAGAEPNDASGVDAANSKENDNGSSPAGTQ</sequence>
<evidence type="ECO:0000313" key="3">
    <source>
        <dbReference type="EMBL" id="MFD2648198.1"/>
    </source>
</evidence>
<accession>A0ABW5QKR9</accession>
<comment type="caution">
    <text evidence="3">The sequence shown here is derived from an EMBL/GenBank/DDBJ whole genome shotgun (WGS) entry which is preliminary data.</text>
</comment>
<dbReference type="RefSeq" id="WP_386833301.1">
    <property type="nucleotide sequence ID" value="NZ_JBHUNP010000001.1"/>
</dbReference>
<dbReference type="EMBL" id="JBHUNP010000001">
    <property type="protein sequence ID" value="MFD2648198.1"/>
    <property type="molecule type" value="Genomic_DNA"/>
</dbReference>
<gene>
    <name evidence="3" type="ORF">ACFSX5_10385</name>
</gene>
<protein>
    <submittedName>
        <fullName evidence="3">Uncharacterized protein</fullName>
    </submittedName>
</protein>
<dbReference type="Proteomes" id="UP001597521">
    <property type="component" value="Unassembled WGS sequence"/>
</dbReference>
<keyword evidence="2" id="KW-0732">Signal</keyword>
<evidence type="ECO:0000256" key="2">
    <source>
        <dbReference type="SAM" id="SignalP"/>
    </source>
</evidence>
<organism evidence="3 4">
    <name type="scientific">Devosia albogilva</name>
    <dbReference type="NCBI Taxonomy" id="429726"/>
    <lineage>
        <taxon>Bacteria</taxon>
        <taxon>Pseudomonadati</taxon>
        <taxon>Pseudomonadota</taxon>
        <taxon>Alphaproteobacteria</taxon>
        <taxon>Hyphomicrobiales</taxon>
        <taxon>Devosiaceae</taxon>
        <taxon>Devosia</taxon>
    </lineage>
</organism>